<name>A0ABS5KLE5_9ACTN</name>
<dbReference type="RefSeq" id="WP_212008491.1">
    <property type="nucleotide sequence ID" value="NZ_JAAFYZ010000019.1"/>
</dbReference>
<dbReference type="Proteomes" id="UP000730482">
    <property type="component" value="Unassembled WGS sequence"/>
</dbReference>
<feature type="transmembrane region" description="Helical" evidence="2">
    <location>
        <begin position="111"/>
        <end position="136"/>
    </location>
</feature>
<gene>
    <name evidence="3" type="ORF">KGQ19_08205</name>
</gene>
<feature type="transmembrane region" description="Helical" evidence="2">
    <location>
        <begin position="76"/>
        <end position="99"/>
    </location>
</feature>
<proteinExistence type="predicted"/>
<protein>
    <submittedName>
        <fullName evidence="3">Uncharacterized protein</fullName>
    </submittedName>
</protein>
<organism evidence="3 4">
    <name type="scientific">Catenulispora pinistramenti</name>
    <dbReference type="NCBI Taxonomy" id="2705254"/>
    <lineage>
        <taxon>Bacteria</taxon>
        <taxon>Bacillati</taxon>
        <taxon>Actinomycetota</taxon>
        <taxon>Actinomycetes</taxon>
        <taxon>Catenulisporales</taxon>
        <taxon>Catenulisporaceae</taxon>
        <taxon>Catenulispora</taxon>
    </lineage>
</organism>
<feature type="transmembrane region" description="Helical" evidence="2">
    <location>
        <begin position="156"/>
        <end position="184"/>
    </location>
</feature>
<feature type="region of interest" description="Disordered" evidence="1">
    <location>
        <begin position="191"/>
        <end position="278"/>
    </location>
</feature>
<keyword evidence="2" id="KW-1133">Transmembrane helix</keyword>
<evidence type="ECO:0000313" key="3">
    <source>
        <dbReference type="EMBL" id="MBS2546850.1"/>
    </source>
</evidence>
<keyword evidence="2" id="KW-0472">Membrane</keyword>
<accession>A0ABS5KLE5</accession>
<evidence type="ECO:0000256" key="2">
    <source>
        <dbReference type="SAM" id="Phobius"/>
    </source>
</evidence>
<reference evidence="3 4" key="1">
    <citation type="submission" date="2020-02" db="EMBL/GenBank/DDBJ databases">
        <title>Acidophilic actinobacteria isolated from forest soil.</title>
        <authorList>
            <person name="Golinska P."/>
        </authorList>
    </citation>
    <scope>NUCLEOTIDE SEQUENCE [LARGE SCALE GENOMIC DNA]</scope>
    <source>
        <strain evidence="3 4">NL8</strain>
    </source>
</reference>
<feature type="compositionally biased region" description="Low complexity" evidence="1">
    <location>
        <begin position="205"/>
        <end position="227"/>
    </location>
</feature>
<feature type="compositionally biased region" description="Polar residues" evidence="1">
    <location>
        <begin position="233"/>
        <end position="245"/>
    </location>
</feature>
<evidence type="ECO:0000313" key="4">
    <source>
        <dbReference type="Proteomes" id="UP000730482"/>
    </source>
</evidence>
<evidence type="ECO:0000256" key="1">
    <source>
        <dbReference type="SAM" id="MobiDB-lite"/>
    </source>
</evidence>
<dbReference type="EMBL" id="JAAFYZ010000019">
    <property type="protein sequence ID" value="MBS2546850.1"/>
    <property type="molecule type" value="Genomic_DNA"/>
</dbReference>
<keyword evidence="2" id="KW-0812">Transmembrane</keyword>
<sequence length="278" mass="29105">MAQNISARRGAAIAGFAALVLLALLAAFDNQWTQHWRNGRSAENGNAAHSWIAGPVRGLSALAWRATKESGEPSRLFYGMLAEPVIAVVLTFLLLMLVCRGVGAERGRWSLFLGSWFVTGLAASIALIAGSAIAGLRVAAGLADDPANARFGRGDIYYALIALGLAFGLFAGWLVGFVAVLVYGSTEGGAQEERATREYPSPAMDYSDYSPSSVSSSSASPGSPDPESASEDYSFSPTSPYSSGDPTPGYSGYESANAATETNAPPQERDPYGGARPY</sequence>
<comment type="caution">
    <text evidence="3">The sequence shown here is derived from an EMBL/GenBank/DDBJ whole genome shotgun (WGS) entry which is preliminary data.</text>
</comment>
<keyword evidence="4" id="KW-1185">Reference proteome</keyword>